<dbReference type="EMBL" id="QZAS01000024">
    <property type="protein sequence ID" value="THX06184.1"/>
    <property type="molecule type" value="Genomic_DNA"/>
</dbReference>
<dbReference type="AlphaFoldDB" id="A0A4S9CJK9"/>
<sequence>MKLATFTGVDGAADLVNHIGENHVGHDDEYNPRCDWGSCGWTRKEKRLVDGPRGSPHPRPQANQVRPVRLSHEGAQGANQTQEEARTPCGYRTQELVALTTHHYKMIAADSQVTQRQQRNQYTGSPLRADCISEDFYRYSEKPSDGWKQIMSHQDKNSEF</sequence>
<feature type="region of interest" description="Disordered" evidence="1">
    <location>
        <begin position="47"/>
        <end position="89"/>
    </location>
</feature>
<proteinExistence type="predicted"/>
<evidence type="ECO:0000313" key="2">
    <source>
        <dbReference type="EMBL" id="THX06184.1"/>
    </source>
</evidence>
<accession>A0A4S9CJK9</accession>
<comment type="caution">
    <text evidence="2">The sequence shown here is derived from an EMBL/GenBank/DDBJ whole genome shotgun (WGS) entry which is preliminary data.</text>
</comment>
<reference evidence="2" key="1">
    <citation type="submission" date="2018-10" db="EMBL/GenBank/DDBJ databases">
        <title>Fifty Aureobasidium pullulans genomes reveal a recombining polyextremotolerant generalist.</title>
        <authorList>
            <person name="Gostincar C."/>
            <person name="Turk M."/>
            <person name="Zajc J."/>
            <person name="Gunde-Cimerman N."/>
        </authorList>
    </citation>
    <scope>NUCLEOTIDE SEQUENCE [LARGE SCALE GENOMIC DNA]</scope>
    <source>
        <strain evidence="2">EXF-10085</strain>
    </source>
</reference>
<organism evidence="2">
    <name type="scientific">Aureobasidium pullulans</name>
    <name type="common">Black yeast</name>
    <name type="synonym">Pullularia pullulans</name>
    <dbReference type="NCBI Taxonomy" id="5580"/>
    <lineage>
        <taxon>Eukaryota</taxon>
        <taxon>Fungi</taxon>
        <taxon>Dikarya</taxon>
        <taxon>Ascomycota</taxon>
        <taxon>Pezizomycotina</taxon>
        <taxon>Dothideomycetes</taxon>
        <taxon>Dothideomycetidae</taxon>
        <taxon>Dothideales</taxon>
        <taxon>Saccotheciaceae</taxon>
        <taxon>Aureobasidium</taxon>
    </lineage>
</organism>
<gene>
    <name evidence="2" type="ORF">D6D13_06649</name>
</gene>
<evidence type="ECO:0000256" key="1">
    <source>
        <dbReference type="SAM" id="MobiDB-lite"/>
    </source>
</evidence>
<name>A0A4S9CJK9_AURPU</name>
<protein>
    <submittedName>
        <fullName evidence="2">Uncharacterized protein</fullName>
    </submittedName>
</protein>